<feature type="transmembrane region" description="Helical" evidence="1">
    <location>
        <begin position="262"/>
        <end position="286"/>
    </location>
</feature>
<protein>
    <submittedName>
        <fullName evidence="2">Putative integral membrane protein</fullName>
    </submittedName>
</protein>
<dbReference type="SUPFAM" id="SSF103481">
    <property type="entry name" value="Multidrug resistance efflux transporter EmrE"/>
    <property type="match status" value="1"/>
</dbReference>
<evidence type="ECO:0000313" key="2">
    <source>
        <dbReference type="EMBL" id="BBZ27644.1"/>
    </source>
</evidence>
<sequence length="297" mass="29112">MLIGVIAALLACFGYGTASVLQSYGARKAAAAEGPGDGATPADDAPSLTETVRAAMTPAFLAGMALDGLGFLGSVVSARLIPLFLAQTIMSANLVVTAVLGVAVLGLRLRVRDWVAIVLVVISLCVLGVTAGSVGTDTSSTVVHWGVLGFSVVFVLLGLGLIHLLGGRAAVAAGLVAGVLFGAMAVAVRVVHGIDPLRPAVLVADPAAWAVAVAGIGGFYLFTVALQIGSVTGASAALVAGETVVPGIVGVVLLGDTSAPGLAWLVALAFVTAVGGAVAVALFGAAENAQPADASAR</sequence>
<feature type="transmembrane region" description="Helical" evidence="1">
    <location>
        <begin position="83"/>
        <end position="108"/>
    </location>
</feature>
<organism evidence="2 3">
    <name type="scientific">Mycolicibacterium madagascariense</name>
    <dbReference type="NCBI Taxonomy" id="212765"/>
    <lineage>
        <taxon>Bacteria</taxon>
        <taxon>Bacillati</taxon>
        <taxon>Actinomycetota</taxon>
        <taxon>Actinomycetes</taxon>
        <taxon>Mycobacteriales</taxon>
        <taxon>Mycobacteriaceae</taxon>
        <taxon>Mycolicibacterium</taxon>
    </lineage>
</organism>
<dbReference type="PANTHER" id="PTHR40761:SF1">
    <property type="entry name" value="CONSERVED INTEGRAL MEMBRANE ALANINE VALINE AND LEUCINE RICH PROTEIN-RELATED"/>
    <property type="match status" value="1"/>
</dbReference>
<proteinExistence type="predicted"/>
<feature type="transmembrane region" description="Helical" evidence="1">
    <location>
        <begin position="169"/>
        <end position="188"/>
    </location>
</feature>
<dbReference type="AlphaFoldDB" id="A0A7I7XEN8"/>
<feature type="transmembrane region" description="Helical" evidence="1">
    <location>
        <begin position="142"/>
        <end position="163"/>
    </location>
</feature>
<dbReference type="Proteomes" id="UP000466517">
    <property type="component" value="Chromosome"/>
</dbReference>
<dbReference type="InterPro" id="IPR037185">
    <property type="entry name" value="EmrE-like"/>
</dbReference>
<dbReference type="EMBL" id="AP022610">
    <property type="protein sequence ID" value="BBZ27644.1"/>
    <property type="molecule type" value="Genomic_DNA"/>
</dbReference>
<keyword evidence="1" id="KW-1133">Transmembrane helix</keyword>
<gene>
    <name evidence="2" type="ORF">MMAD_19390</name>
</gene>
<feature type="transmembrane region" description="Helical" evidence="1">
    <location>
        <begin position="200"/>
        <end position="222"/>
    </location>
</feature>
<dbReference type="KEGG" id="mmag:MMAD_19390"/>
<feature type="transmembrane region" description="Helical" evidence="1">
    <location>
        <begin position="55"/>
        <end position="76"/>
    </location>
</feature>
<reference evidence="2 3" key="1">
    <citation type="journal article" date="2019" name="Emerg. Microbes Infect.">
        <title>Comprehensive subspecies identification of 175 nontuberculous mycobacteria species based on 7547 genomic profiles.</title>
        <authorList>
            <person name="Matsumoto Y."/>
            <person name="Kinjo T."/>
            <person name="Motooka D."/>
            <person name="Nabeya D."/>
            <person name="Jung N."/>
            <person name="Uechi K."/>
            <person name="Horii T."/>
            <person name="Iida T."/>
            <person name="Fujita J."/>
            <person name="Nakamura S."/>
        </authorList>
    </citation>
    <scope>NUCLEOTIDE SEQUENCE [LARGE SCALE GENOMIC DNA]</scope>
    <source>
        <strain evidence="2 3">JCM 13574</strain>
    </source>
</reference>
<dbReference type="RefSeq" id="WP_163735797.1">
    <property type="nucleotide sequence ID" value="NZ_AP022610.1"/>
</dbReference>
<keyword evidence="1" id="KW-0472">Membrane</keyword>
<dbReference type="PANTHER" id="PTHR40761">
    <property type="entry name" value="CONSERVED INTEGRAL MEMBRANE ALANINE VALINE AND LEUCINE RICH PROTEIN-RELATED"/>
    <property type="match status" value="1"/>
</dbReference>
<evidence type="ECO:0000313" key="3">
    <source>
        <dbReference type="Proteomes" id="UP000466517"/>
    </source>
</evidence>
<feature type="transmembrane region" description="Helical" evidence="1">
    <location>
        <begin position="234"/>
        <end position="255"/>
    </location>
</feature>
<keyword evidence="3" id="KW-1185">Reference proteome</keyword>
<evidence type="ECO:0000256" key="1">
    <source>
        <dbReference type="SAM" id="Phobius"/>
    </source>
</evidence>
<name>A0A7I7XEN8_9MYCO</name>
<accession>A0A7I7XEN8</accession>
<keyword evidence="1" id="KW-0812">Transmembrane</keyword>
<feature type="transmembrane region" description="Helical" evidence="1">
    <location>
        <begin position="114"/>
        <end position="135"/>
    </location>
</feature>